<evidence type="ECO:0000256" key="2">
    <source>
        <dbReference type="ARBA" id="ARBA00022692"/>
    </source>
</evidence>
<comment type="subcellular location">
    <subcellularLocation>
        <location evidence="1">Membrane</location>
        <topology evidence="1">Single-pass type I membrane protein</topology>
    </subcellularLocation>
</comment>
<dbReference type="SUPFAM" id="SSF52047">
    <property type="entry name" value="RNI-like"/>
    <property type="match status" value="1"/>
</dbReference>
<name>A0A6G1BLK9_9ORYZ</name>
<dbReference type="GO" id="GO:0016020">
    <property type="term" value="C:membrane"/>
    <property type="evidence" value="ECO:0007669"/>
    <property type="project" value="UniProtKB-SubCell"/>
</dbReference>
<dbReference type="Proteomes" id="UP000479710">
    <property type="component" value="Unassembled WGS sequence"/>
</dbReference>
<evidence type="ECO:0000256" key="1">
    <source>
        <dbReference type="ARBA" id="ARBA00004479"/>
    </source>
</evidence>
<comment type="caution">
    <text evidence="7">The sequence shown here is derived from an EMBL/GenBank/DDBJ whole genome shotgun (WGS) entry which is preliminary data.</text>
</comment>
<accession>A0A6G1BLK9</accession>
<evidence type="ECO:0000256" key="6">
    <source>
        <dbReference type="ARBA" id="ARBA00023180"/>
    </source>
</evidence>
<dbReference type="AlphaFoldDB" id="A0A6G1BLK9"/>
<dbReference type="PANTHER" id="PTHR48061">
    <property type="entry name" value="LEUCINE-RICH REPEAT RECEPTOR PROTEIN KINASE EMS1-LIKE-RELATED"/>
    <property type="match status" value="1"/>
</dbReference>
<keyword evidence="5" id="KW-0472">Membrane</keyword>
<dbReference type="InterPro" id="IPR046956">
    <property type="entry name" value="RLP23-like"/>
</dbReference>
<keyword evidence="6" id="KW-0325">Glycoprotein</keyword>
<dbReference type="InterPro" id="IPR001611">
    <property type="entry name" value="Leu-rich_rpt"/>
</dbReference>
<evidence type="ECO:0000256" key="4">
    <source>
        <dbReference type="ARBA" id="ARBA00022989"/>
    </source>
</evidence>
<sequence>MSSHHLQADNIDQALFRLTSLRHLNLSGNNFSMSRLPVTTGFEQRTHLDFSDTNIAGEVPAGIGRLVSVVYLDLSTSFSMVSYDDETSITRFTIDSIWQLSVPNMETLLANLTNLEELHMGMVNMSGNGEQWCNDIGNFTPKLQVLSLPYCSIYS</sequence>
<keyword evidence="3" id="KW-0732">Signal</keyword>
<evidence type="ECO:0008006" key="9">
    <source>
        <dbReference type="Google" id="ProtNLM"/>
    </source>
</evidence>
<dbReference type="EMBL" id="SPHZ02000012">
    <property type="protein sequence ID" value="KAF0888644.1"/>
    <property type="molecule type" value="Genomic_DNA"/>
</dbReference>
<dbReference type="OrthoDB" id="696771at2759"/>
<protein>
    <recommendedName>
        <fullName evidence="9">Leucine-rich repeat-containing N-terminal plant-type domain-containing protein</fullName>
    </recommendedName>
</protein>
<gene>
    <name evidence="7" type="ORF">E2562_016102</name>
</gene>
<dbReference type="PANTHER" id="PTHR48061:SF48">
    <property type="entry name" value="OS01G0162500 PROTEIN"/>
    <property type="match status" value="1"/>
</dbReference>
<evidence type="ECO:0000313" key="8">
    <source>
        <dbReference type="Proteomes" id="UP000479710"/>
    </source>
</evidence>
<dbReference type="Pfam" id="PF00560">
    <property type="entry name" value="LRR_1"/>
    <property type="match status" value="1"/>
</dbReference>
<evidence type="ECO:0000256" key="5">
    <source>
        <dbReference type="ARBA" id="ARBA00023136"/>
    </source>
</evidence>
<reference evidence="7 8" key="1">
    <citation type="submission" date="2019-11" db="EMBL/GenBank/DDBJ databases">
        <title>Whole genome sequence of Oryza granulata.</title>
        <authorList>
            <person name="Li W."/>
        </authorList>
    </citation>
    <scope>NUCLEOTIDE SEQUENCE [LARGE SCALE GENOMIC DNA]</scope>
    <source>
        <strain evidence="8">cv. Menghai</strain>
        <tissue evidence="7">Leaf</tissue>
    </source>
</reference>
<keyword evidence="2" id="KW-0812">Transmembrane</keyword>
<proteinExistence type="predicted"/>
<keyword evidence="4" id="KW-1133">Transmembrane helix</keyword>
<dbReference type="InterPro" id="IPR032675">
    <property type="entry name" value="LRR_dom_sf"/>
</dbReference>
<evidence type="ECO:0000313" key="7">
    <source>
        <dbReference type="EMBL" id="KAF0888644.1"/>
    </source>
</evidence>
<evidence type="ECO:0000256" key="3">
    <source>
        <dbReference type="ARBA" id="ARBA00022729"/>
    </source>
</evidence>
<organism evidence="7 8">
    <name type="scientific">Oryza meyeriana var. granulata</name>
    <dbReference type="NCBI Taxonomy" id="110450"/>
    <lineage>
        <taxon>Eukaryota</taxon>
        <taxon>Viridiplantae</taxon>
        <taxon>Streptophyta</taxon>
        <taxon>Embryophyta</taxon>
        <taxon>Tracheophyta</taxon>
        <taxon>Spermatophyta</taxon>
        <taxon>Magnoliopsida</taxon>
        <taxon>Liliopsida</taxon>
        <taxon>Poales</taxon>
        <taxon>Poaceae</taxon>
        <taxon>BOP clade</taxon>
        <taxon>Oryzoideae</taxon>
        <taxon>Oryzeae</taxon>
        <taxon>Oryzinae</taxon>
        <taxon>Oryza</taxon>
        <taxon>Oryza meyeriana</taxon>
    </lineage>
</organism>
<keyword evidence="8" id="KW-1185">Reference proteome</keyword>
<dbReference type="Gene3D" id="3.80.10.10">
    <property type="entry name" value="Ribonuclease Inhibitor"/>
    <property type="match status" value="1"/>
</dbReference>